<dbReference type="HOGENOM" id="CLU_1876142_0_0_1"/>
<evidence type="ECO:0000313" key="2">
    <source>
        <dbReference type="Proteomes" id="UP000030104"/>
    </source>
</evidence>
<proteinExistence type="predicted"/>
<dbReference type="AlphaFoldDB" id="A0A0A2KKV8"/>
<gene>
    <name evidence="1" type="ORF">PITC_070440</name>
</gene>
<dbReference type="OrthoDB" id="4682787at2759"/>
<dbReference type="STRING" id="40296.A0A0A2KKV8"/>
<evidence type="ECO:0000313" key="1">
    <source>
        <dbReference type="EMBL" id="KGO68419.1"/>
    </source>
</evidence>
<keyword evidence="2" id="KW-1185">Reference proteome</keyword>
<name>A0A0A2KKV8_PENIT</name>
<dbReference type="EMBL" id="JQGA01001201">
    <property type="protein sequence ID" value="KGO68419.1"/>
    <property type="molecule type" value="Genomic_DNA"/>
</dbReference>
<organism evidence="1 2">
    <name type="scientific">Penicillium italicum</name>
    <name type="common">Blue mold</name>
    <dbReference type="NCBI Taxonomy" id="40296"/>
    <lineage>
        <taxon>Eukaryota</taxon>
        <taxon>Fungi</taxon>
        <taxon>Dikarya</taxon>
        <taxon>Ascomycota</taxon>
        <taxon>Pezizomycotina</taxon>
        <taxon>Eurotiomycetes</taxon>
        <taxon>Eurotiomycetidae</taxon>
        <taxon>Eurotiales</taxon>
        <taxon>Aspergillaceae</taxon>
        <taxon>Penicillium</taxon>
    </lineage>
</organism>
<sequence length="136" mass="14838">MAQSDLTCRPLVVFFSRFCHKLIYALSIWETASLLTCAAVEDGLAITAASIPALKLLTQVLPSTTSDNYNMIPYPHLSLNCKIFDNSQGETQTDIGHMIRTVHGLGSQTAILEPVPPKGEKTNMTIDVLVTYNNGL</sequence>
<dbReference type="Proteomes" id="UP000030104">
    <property type="component" value="Unassembled WGS sequence"/>
</dbReference>
<comment type="caution">
    <text evidence="1">The sequence shown here is derived from an EMBL/GenBank/DDBJ whole genome shotgun (WGS) entry which is preliminary data.</text>
</comment>
<protein>
    <submittedName>
        <fullName evidence="1">Uncharacterized protein</fullName>
    </submittedName>
</protein>
<accession>A0A0A2KKV8</accession>
<reference evidence="1 2" key="1">
    <citation type="journal article" date="2015" name="Mol. Plant Microbe Interact.">
        <title>Genome, transcriptome, and functional analyses of Penicillium expansum provide new insights into secondary metabolism and pathogenicity.</title>
        <authorList>
            <person name="Ballester A.R."/>
            <person name="Marcet-Houben M."/>
            <person name="Levin E."/>
            <person name="Sela N."/>
            <person name="Selma-Lazaro C."/>
            <person name="Carmona L."/>
            <person name="Wisniewski M."/>
            <person name="Droby S."/>
            <person name="Gonzalez-Candelas L."/>
            <person name="Gabaldon T."/>
        </authorList>
    </citation>
    <scope>NUCLEOTIDE SEQUENCE [LARGE SCALE GENOMIC DNA]</scope>
    <source>
        <strain evidence="1 2">PHI-1</strain>
    </source>
</reference>
<dbReference type="PhylomeDB" id="A0A0A2KKV8"/>